<feature type="transmembrane region" description="Helical" evidence="1">
    <location>
        <begin position="26"/>
        <end position="43"/>
    </location>
</feature>
<dbReference type="AlphaFoldDB" id="D4V7Y0"/>
<gene>
    <name evidence="2" type="ORF">CUU_3792</name>
</gene>
<organism evidence="2 3">
    <name type="scientific">Phocaeicola vulgatus PC510</name>
    <dbReference type="NCBI Taxonomy" id="702446"/>
    <lineage>
        <taxon>Bacteria</taxon>
        <taxon>Pseudomonadati</taxon>
        <taxon>Bacteroidota</taxon>
        <taxon>Bacteroidia</taxon>
        <taxon>Bacteroidales</taxon>
        <taxon>Bacteroidaceae</taxon>
        <taxon>Phocaeicola</taxon>
    </lineage>
</organism>
<reference evidence="2 3" key="1">
    <citation type="journal article" date="2011" name="J. Bacteriol.">
        <title>Draft genome sequence of Bacteroides vulgatus PC510, a strain isolated from human feces.</title>
        <authorList>
            <person name="Cuiv P.O."/>
            <person name="Klaassens E.S."/>
            <person name="Durkin A.S."/>
            <person name="Harkins D.M."/>
            <person name="Foster L."/>
            <person name="McCorrison J."/>
            <person name="Torralba M."/>
            <person name="Nelson K.E."/>
            <person name="Morrison M."/>
        </authorList>
    </citation>
    <scope>NUCLEOTIDE SEQUENCE [LARGE SCALE GENOMIC DNA]</scope>
    <source>
        <strain evidence="2 3">PC510</strain>
    </source>
</reference>
<dbReference type="EMBL" id="ADKO01000064">
    <property type="protein sequence ID" value="EFG18035.1"/>
    <property type="molecule type" value="Genomic_DNA"/>
</dbReference>
<keyword evidence="1" id="KW-0472">Membrane</keyword>
<evidence type="ECO:0000313" key="2">
    <source>
        <dbReference type="EMBL" id="EFG18035.1"/>
    </source>
</evidence>
<evidence type="ECO:0000256" key="1">
    <source>
        <dbReference type="SAM" id="Phobius"/>
    </source>
</evidence>
<proteinExistence type="predicted"/>
<dbReference type="Proteomes" id="UP000004563">
    <property type="component" value="Unassembled WGS sequence"/>
</dbReference>
<evidence type="ECO:0000313" key="3">
    <source>
        <dbReference type="Proteomes" id="UP000004563"/>
    </source>
</evidence>
<sequence length="44" mass="5285">MLSLKQKSNWNLVLLNYKKNNELRNFFFFVISYLVTFLSTILIA</sequence>
<comment type="caution">
    <text evidence="2">The sequence shown here is derived from an EMBL/GenBank/DDBJ whole genome shotgun (WGS) entry which is preliminary data.</text>
</comment>
<protein>
    <submittedName>
        <fullName evidence="2">Conserved domain protein</fullName>
    </submittedName>
</protein>
<keyword evidence="1" id="KW-1133">Transmembrane helix</keyword>
<name>D4V7Y0_PHOVU</name>
<accession>D4V7Y0</accession>
<keyword evidence="1" id="KW-0812">Transmembrane</keyword>